<accession>A0A7W6HJ62</accession>
<comment type="caution">
    <text evidence="2">The sequence shown here is derived from an EMBL/GenBank/DDBJ whole genome shotgun (WGS) entry which is preliminary data.</text>
</comment>
<evidence type="ECO:0000313" key="2">
    <source>
        <dbReference type="EMBL" id="MBB4006131.1"/>
    </source>
</evidence>
<dbReference type="EC" id="2.3.1.-" evidence="2"/>
<dbReference type="SUPFAM" id="SSF55729">
    <property type="entry name" value="Acyl-CoA N-acyltransferases (Nat)"/>
    <property type="match status" value="1"/>
</dbReference>
<keyword evidence="2" id="KW-0012">Acyltransferase</keyword>
<dbReference type="CDD" id="cd04301">
    <property type="entry name" value="NAT_SF"/>
    <property type="match status" value="1"/>
</dbReference>
<dbReference type="PANTHER" id="PTHR43617">
    <property type="entry name" value="L-AMINO ACID N-ACETYLTRANSFERASE"/>
    <property type="match status" value="1"/>
</dbReference>
<name>A0A7W6HJ62_9HYPH</name>
<reference evidence="2 3" key="1">
    <citation type="submission" date="2020-08" db="EMBL/GenBank/DDBJ databases">
        <title>Genomic Encyclopedia of Type Strains, Phase IV (KMG-IV): sequencing the most valuable type-strain genomes for metagenomic binning, comparative biology and taxonomic classification.</title>
        <authorList>
            <person name="Goeker M."/>
        </authorList>
    </citation>
    <scope>NUCLEOTIDE SEQUENCE [LARGE SCALE GENOMIC DNA]</scope>
    <source>
        <strain evidence="2 3">DSM 100021</strain>
    </source>
</reference>
<dbReference type="InterPro" id="IPR000182">
    <property type="entry name" value="GNAT_dom"/>
</dbReference>
<proteinExistence type="predicted"/>
<organism evidence="2 3">
    <name type="scientific">Allorhizobium taibaishanense</name>
    <dbReference type="NCBI Taxonomy" id="887144"/>
    <lineage>
        <taxon>Bacteria</taxon>
        <taxon>Pseudomonadati</taxon>
        <taxon>Pseudomonadota</taxon>
        <taxon>Alphaproteobacteria</taxon>
        <taxon>Hyphomicrobiales</taxon>
        <taxon>Rhizobiaceae</taxon>
        <taxon>Rhizobium/Agrobacterium group</taxon>
        <taxon>Allorhizobium</taxon>
    </lineage>
</organism>
<evidence type="ECO:0000259" key="1">
    <source>
        <dbReference type="PROSITE" id="PS51186"/>
    </source>
</evidence>
<dbReference type="AlphaFoldDB" id="A0A7W6HJ62"/>
<dbReference type="PROSITE" id="PS51186">
    <property type="entry name" value="GNAT"/>
    <property type="match status" value="1"/>
</dbReference>
<dbReference type="InterPro" id="IPR050276">
    <property type="entry name" value="MshD_Acetyltransferase"/>
</dbReference>
<dbReference type="GO" id="GO:0016747">
    <property type="term" value="F:acyltransferase activity, transferring groups other than amino-acyl groups"/>
    <property type="evidence" value="ECO:0007669"/>
    <property type="project" value="InterPro"/>
</dbReference>
<sequence>MHGIETSEPGVGDRNQDITMMIRKEQPSDVAAIDTLTERAFAPMAFSSGTEATIIKALRQTGRLALSLVAEEEGTVVGHVAFSSVTIGETMEEGWFGLGPISVEPIRQRVGIGRALVQTGLDALRQAGAKGVVLIGNPTIYSRYGFESDGRLTYGSLATRLVQRIVFTGAPPVGELHFADAFEQK</sequence>
<keyword evidence="2" id="KW-0808">Transferase</keyword>
<feature type="domain" description="N-acetyltransferase" evidence="1">
    <location>
        <begin position="20"/>
        <end position="166"/>
    </location>
</feature>
<dbReference type="Pfam" id="PF00583">
    <property type="entry name" value="Acetyltransf_1"/>
    <property type="match status" value="1"/>
</dbReference>
<gene>
    <name evidence="2" type="ORF">GGQ71_000367</name>
</gene>
<dbReference type="PANTHER" id="PTHR43617:SF2">
    <property type="entry name" value="UPF0039 PROTEIN SLL0451"/>
    <property type="match status" value="1"/>
</dbReference>
<dbReference type="Gene3D" id="3.40.630.30">
    <property type="match status" value="1"/>
</dbReference>
<protein>
    <submittedName>
        <fullName evidence="2">Putative acetyltransferase</fullName>
        <ecNumber evidence="2">2.3.1.-</ecNumber>
    </submittedName>
</protein>
<dbReference type="EMBL" id="JACIED010000001">
    <property type="protein sequence ID" value="MBB4006131.1"/>
    <property type="molecule type" value="Genomic_DNA"/>
</dbReference>
<dbReference type="Proteomes" id="UP000544107">
    <property type="component" value="Unassembled WGS sequence"/>
</dbReference>
<evidence type="ECO:0000313" key="3">
    <source>
        <dbReference type="Proteomes" id="UP000544107"/>
    </source>
</evidence>
<dbReference type="InterPro" id="IPR016181">
    <property type="entry name" value="Acyl_CoA_acyltransferase"/>
</dbReference>